<keyword evidence="2 4" id="KW-0442">Lipid degradation</keyword>
<evidence type="ECO:0000259" key="5">
    <source>
        <dbReference type="PROSITE" id="PS51635"/>
    </source>
</evidence>
<dbReference type="InterPro" id="IPR002641">
    <property type="entry name" value="PNPLA_dom"/>
</dbReference>
<dbReference type="PANTHER" id="PTHR14226:SF76">
    <property type="entry name" value="NTE FAMILY PROTEIN RSSA"/>
    <property type="match status" value="1"/>
</dbReference>
<organism evidence="6">
    <name type="scientific">uncultured sludge bacterium</name>
    <dbReference type="NCBI Taxonomy" id="641485"/>
    <lineage>
        <taxon>Bacteria</taxon>
        <taxon>environmental samples</taxon>
    </lineage>
</organism>
<keyword evidence="3 4" id="KW-0443">Lipid metabolism</keyword>
<accession>E0WCJ4</accession>
<keyword evidence="1 4" id="KW-0378">Hydrolase</keyword>
<evidence type="ECO:0000256" key="2">
    <source>
        <dbReference type="ARBA" id="ARBA00022963"/>
    </source>
</evidence>
<feature type="domain" description="PNPLA" evidence="5">
    <location>
        <begin position="5"/>
        <end position="164"/>
    </location>
</feature>
<feature type="short sequence motif" description="GXSXG" evidence="4">
    <location>
        <begin position="36"/>
        <end position="40"/>
    </location>
</feature>
<dbReference type="Pfam" id="PF01734">
    <property type="entry name" value="Patatin"/>
    <property type="match status" value="1"/>
</dbReference>
<reference evidence="6" key="1">
    <citation type="journal article" date="2010" name="Bioresour. Technol.">
        <title>Use of metagenomic approaches to isolate lipolytic genes from activated sludge.</title>
        <authorList>
            <person name="Liaw R.B."/>
            <person name="Cheng M.P."/>
            <person name="Wu M.C."/>
            <person name="Lee C.Y."/>
        </authorList>
    </citation>
    <scope>NUCLEOTIDE SEQUENCE</scope>
</reference>
<dbReference type="SUPFAM" id="SSF52151">
    <property type="entry name" value="FabD/lysophospholipase-like"/>
    <property type="match status" value="1"/>
</dbReference>
<sequence length="292" mass="31472">MDITLALGGGGSKGNSHIGVLRRLEQEGFKIRAVAGTSFGGIVASFYALGYTPDEIEDAFSDFEQTSLYGKSPGDEPSFIGVAGGAKWIEGHIRDRTFDDTQIPCALTAVDLVSGSEVVLSEGLLMDSILATIALPGLFPAQRRGDYELADGGVLDPVPVALARALAPALPVFAVTLNAPIGETSHSLSLSSLNLIPEPIAERLSRLRYARAMDVALRSLDVMMRAVAEYRLTIDRPEAIIRPQVADIGTLAKVNVREIAKRGERAVDEILPELKGLFSWQKRAARALRFWE</sequence>
<feature type="short sequence motif" description="GXGXXG" evidence="4">
    <location>
        <begin position="9"/>
        <end position="14"/>
    </location>
</feature>
<dbReference type="Gene3D" id="3.40.1090.10">
    <property type="entry name" value="Cytosolic phospholipase A2 catalytic domain"/>
    <property type="match status" value="2"/>
</dbReference>
<name>E0WCJ4_9BACT</name>
<feature type="active site" description="Proton acceptor" evidence="4">
    <location>
        <position position="151"/>
    </location>
</feature>
<evidence type="ECO:0000313" key="6">
    <source>
        <dbReference type="EMBL" id="ADC79138.1"/>
    </source>
</evidence>
<dbReference type="InterPro" id="IPR050301">
    <property type="entry name" value="NTE"/>
</dbReference>
<feature type="active site" description="Nucleophile" evidence="4">
    <location>
        <position position="38"/>
    </location>
</feature>
<dbReference type="AlphaFoldDB" id="E0WCJ4"/>
<dbReference type="GO" id="GO:0016042">
    <property type="term" value="P:lipid catabolic process"/>
    <property type="evidence" value="ECO:0007669"/>
    <property type="project" value="UniProtKB-UniRule"/>
</dbReference>
<dbReference type="GO" id="GO:0016787">
    <property type="term" value="F:hydrolase activity"/>
    <property type="evidence" value="ECO:0007669"/>
    <property type="project" value="UniProtKB-UniRule"/>
</dbReference>
<dbReference type="PROSITE" id="PS51635">
    <property type="entry name" value="PNPLA"/>
    <property type="match status" value="1"/>
</dbReference>
<evidence type="ECO:0000256" key="1">
    <source>
        <dbReference type="ARBA" id="ARBA00022801"/>
    </source>
</evidence>
<protein>
    <submittedName>
        <fullName evidence="6">Patatin-like phospholipase</fullName>
    </submittedName>
</protein>
<feature type="short sequence motif" description="DGA/G" evidence="4">
    <location>
        <begin position="151"/>
        <end position="153"/>
    </location>
</feature>
<dbReference type="EMBL" id="FJ951168">
    <property type="protein sequence ID" value="ADC79138.1"/>
    <property type="molecule type" value="Genomic_DNA"/>
</dbReference>
<dbReference type="PANTHER" id="PTHR14226">
    <property type="entry name" value="NEUROPATHY TARGET ESTERASE/SWISS CHEESE D.MELANOGASTER"/>
    <property type="match status" value="1"/>
</dbReference>
<evidence type="ECO:0000256" key="3">
    <source>
        <dbReference type="ARBA" id="ARBA00023098"/>
    </source>
</evidence>
<dbReference type="InterPro" id="IPR016035">
    <property type="entry name" value="Acyl_Trfase/lysoPLipase"/>
</dbReference>
<proteinExistence type="predicted"/>
<evidence type="ECO:0000256" key="4">
    <source>
        <dbReference type="PROSITE-ProRule" id="PRU01161"/>
    </source>
</evidence>